<evidence type="ECO:0000313" key="1">
    <source>
        <dbReference type="EMBL" id="CCI10845.1"/>
    </source>
</evidence>
<sequence length="128" mass="14864">MSMRPFIIAIETFEIDIQEIPWHCRCVRMASFFDGSLSIATDMQIFTLAKWMGILYIYISFLIDHDCLLECTVHRHLERMECRRVTYSKLHSIFGKFPQRLGCMAGIKAAYGAREDGVIRSSEMIQGF</sequence>
<gene>
    <name evidence="1" type="ORF">BN9_118410</name>
</gene>
<name>A0A024FUP3_9STRA</name>
<comment type="caution">
    <text evidence="1">The sequence shown here is derived from an EMBL/GenBank/DDBJ whole genome shotgun (WGS) entry which is preliminary data.</text>
</comment>
<proteinExistence type="predicted"/>
<keyword evidence="2" id="KW-1185">Reference proteome</keyword>
<protein>
    <submittedName>
        <fullName evidence="1">Uncharacterized protein</fullName>
    </submittedName>
</protein>
<dbReference type="Proteomes" id="UP000053237">
    <property type="component" value="Unassembled WGS sequence"/>
</dbReference>
<reference evidence="1 2" key="1">
    <citation type="submission" date="2012-05" db="EMBL/GenBank/DDBJ databases">
        <title>Recombination and specialization in a pathogen metapopulation.</title>
        <authorList>
            <person name="Gardiner A."/>
            <person name="Kemen E."/>
            <person name="Schultz-Larsen T."/>
            <person name="MacLean D."/>
            <person name="Van Oosterhout C."/>
            <person name="Jones J.D.G."/>
        </authorList>
    </citation>
    <scope>NUCLEOTIDE SEQUENCE [LARGE SCALE GENOMIC DNA]</scope>
    <source>
        <strain evidence="1 2">Ac Nc2</strain>
    </source>
</reference>
<dbReference type="EMBL" id="CAIX01000428">
    <property type="protein sequence ID" value="CCI10845.1"/>
    <property type="molecule type" value="Genomic_DNA"/>
</dbReference>
<dbReference type="InParanoid" id="A0A024FUP3"/>
<evidence type="ECO:0000313" key="2">
    <source>
        <dbReference type="Proteomes" id="UP000053237"/>
    </source>
</evidence>
<dbReference type="AlphaFoldDB" id="A0A024FUP3"/>
<accession>A0A024FUP3</accession>
<organism evidence="1 2">
    <name type="scientific">Albugo candida</name>
    <dbReference type="NCBI Taxonomy" id="65357"/>
    <lineage>
        <taxon>Eukaryota</taxon>
        <taxon>Sar</taxon>
        <taxon>Stramenopiles</taxon>
        <taxon>Oomycota</taxon>
        <taxon>Peronosporomycetes</taxon>
        <taxon>Albuginales</taxon>
        <taxon>Albuginaceae</taxon>
        <taxon>Albugo</taxon>
    </lineage>
</organism>